<feature type="transmembrane region" description="Helical" evidence="1">
    <location>
        <begin position="183"/>
        <end position="202"/>
    </location>
</feature>
<keyword evidence="1" id="KW-0812">Transmembrane</keyword>
<dbReference type="EMBL" id="JAROCA020000001">
    <property type="protein sequence ID" value="MDY0405107.1"/>
    <property type="molecule type" value="Genomic_DNA"/>
</dbReference>
<feature type="transmembrane region" description="Helical" evidence="1">
    <location>
        <begin position="140"/>
        <end position="162"/>
    </location>
</feature>
<feature type="transmembrane region" description="Helical" evidence="1">
    <location>
        <begin position="222"/>
        <end position="241"/>
    </location>
</feature>
<keyword evidence="1" id="KW-1133">Transmembrane helix</keyword>
<gene>
    <name evidence="2" type="ORF">P5G51_006570</name>
</gene>
<name>A0ABU5CFK1_9BACI</name>
<evidence type="ECO:0000256" key="1">
    <source>
        <dbReference type="SAM" id="Phobius"/>
    </source>
</evidence>
<organism evidence="2 3">
    <name type="scientific">Tigheibacillus jepli</name>
    <dbReference type="NCBI Taxonomy" id="3035914"/>
    <lineage>
        <taxon>Bacteria</taxon>
        <taxon>Bacillati</taxon>
        <taxon>Bacillota</taxon>
        <taxon>Bacilli</taxon>
        <taxon>Bacillales</taxon>
        <taxon>Bacillaceae</taxon>
        <taxon>Tigheibacillus</taxon>
    </lineage>
</organism>
<proteinExistence type="predicted"/>
<evidence type="ECO:0000313" key="2">
    <source>
        <dbReference type="EMBL" id="MDY0405107.1"/>
    </source>
</evidence>
<feature type="transmembrane region" description="Helical" evidence="1">
    <location>
        <begin position="21"/>
        <end position="37"/>
    </location>
</feature>
<accession>A0ABU5CFK1</accession>
<dbReference type="Proteomes" id="UP001228376">
    <property type="component" value="Unassembled WGS sequence"/>
</dbReference>
<feature type="transmembrane region" description="Helical" evidence="1">
    <location>
        <begin position="57"/>
        <end position="80"/>
    </location>
</feature>
<dbReference type="RefSeq" id="WP_320384421.1">
    <property type="nucleotide sequence ID" value="NZ_JAROCA020000001.1"/>
</dbReference>
<comment type="caution">
    <text evidence="2">The sequence shown here is derived from an EMBL/GenBank/DDBJ whole genome shotgun (WGS) entry which is preliminary data.</text>
</comment>
<keyword evidence="1" id="KW-0472">Membrane</keyword>
<evidence type="ECO:0000313" key="3">
    <source>
        <dbReference type="Proteomes" id="UP001228376"/>
    </source>
</evidence>
<reference evidence="2 3" key="1">
    <citation type="submission" date="2023-10" db="EMBL/GenBank/DDBJ databases">
        <title>179-bfca-hs.</title>
        <authorList>
            <person name="Miliotis G."/>
            <person name="Sengupta P."/>
            <person name="Hameed A."/>
            <person name="Chuvochina M."/>
            <person name="Mcdonagh F."/>
            <person name="Simpson A.C."/>
            <person name="Singh N.K."/>
            <person name="Rekha P.D."/>
            <person name="Raman K."/>
            <person name="Hugenholtz P."/>
            <person name="Venkateswaran K."/>
        </authorList>
    </citation>
    <scope>NUCLEOTIDE SEQUENCE [LARGE SCALE GENOMIC DNA]</scope>
    <source>
        <strain evidence="2 3">179-BFC-A-HS</strain>
    </source>
</reference>
<keyword evidence="3" id="KW-1185">Reference proteome</keyword>
<feature type="transmembrane region" description="Helical" evidence="1">
    <location>
        <begin position="253"/>
        <end position="285"/>
    </location>
</feature>
<protein>
    <submittedName>
        <fullName evidence="2">PDZ domain-containing protein</fullName>
    </submittedName>
</protein>
<feature type="transmembrane region" description="Helical" evidence="1">
    <location>
        <begin position="101"/>
        <end position="120"/>
    </location>
</feature>
<sequence>MLRNWLLEIAAGFGRMFVNPLLYWTFLLLVITGVRRIKRERMFFGTKIKAVFSEWHHTWGISLLFGLVMSLVAVGIGIVFTPQMLLLISVVTILLSIHGKFTWLSPVYTIGISYLLLLFLPEILHRQSFINTDLFAHVNFSGLAIVLGFLLVAQAALLYGIKRKDVFSSLRKSSRGAWIGVQHLKKLAVIPFFIPIPLGWIHSFADFWPYIPLGDMTSSDSFGLLLFPMVIGFHFQAAGNESQVVKRWLGRRILLLAVIVLAVGIGSIYIGWLSAVAILGGILGWEYIHYRLRTKDQLQPAYFSQTDSGLRVLSVMPGSPSDKWGIYPGSHYKGAWSACSQ</sequence>